<dbReference type="Proteomes" id="UP001165960">
    <property type="component" value="Unassembled WGS sequence"/>
</dbReference>
<proteinExistence type="predicted"/>
<keyword evidence="2" id="KW-1185">Reference proteome</keyword>
<reference evidence="1" key="1">
    <citation type="submission" date="2022-04" db="EMBL/GenBank/DDBJ databases">
        <title>Genome of the entomopathogenic fungus Entomophthora muscae.</title>
        <authorList>
            <person name="Elya C."/>
            <person name="Lovett B.R."/>
            <person name="Lee E."/>
            <person name="Macias A.M."/>
            <person name="Hajek A.E."/>
            <person name="De Bivort B.L."/>
            <person name="Kasson M.T."/>
            <person name="De Fine Licht H.H."/>
            <person name="Stajich J.E."/>
        </authorList>
    </citation>
    <scope>NUCLEOTIDE SEQUENCE</scope>
    <source>
        <strain evidence="1">Berkeley</strain>
    </source>
</reference>
<name>A0ACC2RLI2_9FUNG</name>
<protein>
    <submittedName>
        <fullName evidence="1">Uncharacterized protein</fullName>
    </submittedName>
</protein>
<sequence>MFLPTNKNPFNPSDFAIVTNGLCSGYVQFFPWPGTPTKANIFFPLAQFTTSQGNCSMPLDKGFPITLNYTLSNQESFLFNPITLYTTILNTNTDPTITFPKL</sequence>
<dbReference type="EMBL" id="QTSX02007129">
    <property type="protein sequence ID" value="KAJ9050941.1"/>
    <property type="molecule type" value="Genomic_DNA"/>
</dbReference>
<comment type="caution">
    <text evidence="1">The sequence shown here is derived from an EMBL/GenBank/DDBJ whole genome shotgun (WGS) entry which is preliminary data.</text>
</comment>
<gene>
    <name evidence="1" type="ORF">DSO57_1009299</name>
</gene>
<organism evidence="1 2">
    <name type="scientific">Entomophthora muscae</name>
    <dbReference type="NCBI Taxonomy" id="34485"/>
    <lineage>
        <taxon>Eukaryota</taxon>
        <taxon>Fungi</taxon>
        <taxon>Fungi incertae sedis</taxon>
        <taxon>Zoopagomycota</taxon>
        <taxon>Entomophthoromycotina</taxon>
        <taxon>Entomophthoromycetes</taxon>
        <taxon>Entomophthorales</taxon>
        <taxon>Entomophthoraceae</taxon>
        <taxon>Entomophthora</taxon>
    </lineage>
</organism>
<accession>A0ACC2RLI2</accession>
<evidence type="ECO:0000313" key="2">
    <source>
        <dbReference type="Proteomes" id="UP001165960"/>
    </source>
</evidence>
<evidence type="ECO:0000313" key="1">
    <source>
        <dbReference type="EMBL" id="KAJ9050941.1"/>
    </source>
</evidence>